<keyword evidence="1" id="KW-0812">Transmembrane</keyword>
<dbReference type="RefSeq" id="WP_131554640.1">
    <property type="nucleotide sequence ID" value="NZ_SJSK01000005.1"/>
</dbReference>
<name>A0A4V2MI09_9SPHI</name>
<evidence type="ECO:0000313" key="3">
    <source>
        <dbReference type="Proteomes" id="UP000292884"/>
    </source>
</evidence>
<organism evidence="2 3">
    <name type="scientific">Pedobacter frigiditerrae</name>
    <dbReference type="NCBI Taxonomy" id="2530452"/>
    <lineage>
        <taxon>Bacteria</taxon>
        <taxon>Pseudomonadati</taxon>
        <taxon>Bacteroidota</taxon>
        <taxon>Sphingobacteriia</taxon>
        <taxon>Sphingobacteriales</taxon>
        <taxon>Sphingobacteriaceae</taxon>
        <taxon>Pedobacter</taxon>
    </lineage>
</organism>
<accession>A0A4V2MI09</accession>
<gene>
    <name evidence="2" type="ORF">EZ428_18265</name>
</gene>
<keyword evidence="1" id="KW-0472">Membrane</keyword>
<keyword evidence="1" id="KW-1133">Transmembrane helix</keyword>
<reference evidence="2 3" key="1">
    <citation type="submission" date="2019-02" db="EMBL/GenBank/DDBJ databases">
        <title>Pedobacter sp. RP-1-13 sp. nov., isolated from Arctic soil.</title>
        <authorList>
            <person name="Dahal R.H."/>
        </authorList>
    </citation>
    <scope>NUCLEOTIDE SEQUENCE [LARGE SCALE GENOMIC DNA]</scope>
    <source>
        <strain evidence="2 3">RP-1-13</strain>
    </source>
</reference>
<dbReference type="AlphaFoldDB" id="A0A4V2MI09"/>
<feature type="transmembrane region" description="Helical" evidence="1">
    <location>
        <begin position="56"/>
        <end position="77"/>
    </location>
</feature>
<evidence type="ECO:0000313" key="2">
    <source>
        <dbReference type="EMBL" id="TCC88586.1"/>
    </source>
</evidence>
<sequence length="78" mass="8749">MGFFRRAKKVYDEDLGEAQLYTQAQKLAKGILAIQARWAVWLNAQALRLGPVGTKLLLGVLGFGFGMYCLWLVLSAFR</sequence>
<dbReference type="Proteomes" id="UP000292884">
    <property type="component" value="Unassembled WGS sequence"/>
</dbReference>
<protein>
    <submittedName>
        <fullName evidence="2">Uncharacterized protein</fullName>
    </submittedName>
</protein>
<proteinExistence type="predicted"/>
<dbReference type="EMBL" id="SJSK01000005">
    <property type="protein sequence ID" value="TCC88586.1"/>
    <property type="molecule type" value="Genomic_DNA"/>
</dbReference>
<comment type="caution">
    <text evidence="2">The sequence shown here is derived from an EMBL/GenBank/DDBJ whole genome shotgun (WGS) entry which is preliminary data.</text>
</comment>
<keyword evidence="3" id="KW-1185">Reference proteome</keyword>
<evidence type="ECO:0000256" key="1">
    <source>
        <dbReference type="SAM" id="Phobius"/>
    </source>
</evidence>